<feature type="transmembrane region" description="Helical" evidence="5">
    <location>
        <begin position="82"/>
        <end position="103"/>
    </location>
</feature>
<gene>
    <name evidence="7" type="ORF">GGR16_003163</name>
</gene>
<dbReference type="PROSITE" id="PS51007">
    <property type="entry name" value="CYTC"/>
    <property type="match status" value="1"/>
</dbReference>
<feature type="transmembrane region" description="Helical" evidence="5">
    <location>
        <begin position="12"/>
        <end position="32"/>
    </location>
</feature>
<dbReference type="GO" id="GO:0009055">
    <property type="term" value="F:electron transfer activity"/>
    <property type="evidence" value="ECO:0007669"/>
    <property type="project" value="InterPro"/>
</dbReference>
<dbReference type="Proteomes" id="UP000577362">
    <property type="component" value="Unassembled WGS sequence"/>
</dbReference>
<dbReference type="SUPFAM" id="SSF46626">
    <property type="entry name" value="Cytochrome c"/>
    <property type="match status" value="1"/>
</dbReference>
<sequence>MGAIVWEWLNFGVRWLHVIAGIAWIGSSFYFVHLDLSLKPREGLPKEAYGEAWQVHGGGFYSMVKYLVAPQSMPDELTWFKWEAYTTWLSGAALMVLVYYMGAELYLIDADVLPLPAWAAIALSVGGLALGWLIYDGLCRSPLGRNDTHLALAGFVFLVALAYGFGLVFSGRGAFMQMGALIGTMMVANVFLVIIPNQRKVVAALIAGETPDPTLGAKGKQRSLHNNYLTLPVVFVMIGNHYPLAFATQYAWAILASVIVMGALIRHFFNTMHKTGEMKTWPWFASALLLLLVMFLSALGPKGPVRGTMDAAAPAGPVTFARVEEIVTSRCSMCHAMEPVWDGVVVPPKNVLLETGDEIRLRAHDIAMQAAFTGAMPPGNVTQMTPEERAVLAHWFEGGAAGQ</sequence>
<evidence type="ECO:0000256" key="4">
    <source>
        <dbReference type="PROSITE-ProRule" id="PRU00433"/>
    </source>
</evidence>
<feature type="transmembrane region" description="Helical" evidence="5">
    <location>
        <begin position="175"/>
        <end position="195"/>
    </location>
</feature>
<comment type="caution">
    <text evidence="7">The sequence shown here is derived from an EMBL/GenBank/DDBJ whole genome shotgun (WGS) entry which is preliminary data.</text>
</comment>
<accession>A0A840C3R4</accession>
<feature type="domain" description="Cytochrome c" evidence="6">
    <location>
        <begin position="311"/>
        <end position="400"/>
    </location>
</feature>
<evidence type="ECO:0000256" key="1">
    <source>
        <dbReference type="ARBA" id="ARBA00022617"/>
    </source>
</evidence>
<evidence type="ECO:0000256" key="2">
    <source>
        <dbReference type="ARBA" id="ARBA00022723"/>
    </source>
</evidence>
<dbReference type="EMBL" id="JACIEN010000003">
    <property type="protein sequence ID" value="MBB4018129.1"/>
    <property type="molecule type" value="Genomic_DNA"/>
</dbReference>
<reference evidence="7 8" key="1">
    <citation type="submission" date="2020-08" db="EMBL/GenBank/DDBJ databases">
        <title>Genomic Encyclopedia of Type Strains, Phase IV (KMG-IV): sequencing the most valuable type-strain genomes for metagenomic binning, comparative biology and taxonomic classification.</title>
        <authorList>
            <person name="Goeker M."/>
        </authorList>
    </citation>
    <scope>NUCLEOTIDE SEQUENCE [LARGE SCALE GENOMIC DNA]</scope>
    <source>
        <strain evidence="7 8">DSM 103737</strain>
    </source>
</reference>
<keyword evidence="5" id="KW-0812">Transmembrane</keyword>
<feature type="transmembrane region" description="Helical" evidence="5">
    <location>
        <begin position="250"/>
        <end position="269"/>
    </location>
</feature>
<dbReference type="GO" id="GO:0020037">
    <property type="term" value="F:heme binding"/>
    <property type="evidence" value="ECO:0007669"/>
    <property type="project" value="InterPro"/>
</dbReference>
<dbReference type="InterPro" id="IPR009056">
    <property type="entry name" value="Cyt_c-like_dom"/>
</dbReference>
<proteinExistence type="predicted"/>
<keyword evidence="8" id="KW-1185">Reference proteome</keyword>
<evidence type="ECO:0000313" key="8">
    <source>
        <dbReference type="Proteomes" id="UP000577362"/>
    </source>
</evidence>
<evidence type="ECO:0000313" key="7">
    <source>
        <dbReference type="EMBL" id="MBB4018129.1"/>
    </source>
</evidence>
<keyword evidence="3 4" id="KW-0408">Iron</keyword>
<dbReference type="GO" id="GO:0046872">
    <property type="term" value="F:metal ion binding"/>
    <property type="evidence" value="ECO:0007669"/>
    <property type="project" value="UniProtKB-KW"/>
</dbReference>
<evidence type="ECO:0000256" key="3">
    <source>
        <dbReference type="ARBA" id="ARBA00023004"/>
    </source>
</evidence>
<dbReference type="RefSeq" id="WP_281380614.1">
    <property type="nucleotide sequence ID" value="NZ_JACIEN010000003.1"/>
</dbReference>
<keyword evidence="5" id="KW-1133">Transmembrane helix</keyword>
<protein>
    <submittedName>
        <fullName evidence="7">Putative membrane protein</fullName>
    </submittedName>
</protein>
<evidence type="ECO:0000259" key="6">
    <source>
        <dbReference type="PROSITE" id="PS51007"/>
    </source>
</evidence>
<name>A0A840C3R4_9HYPH</name>
<feature type="transmembrane region" description="Helical" evidence="5">
    <location>
        <begin position="281"/>
        <end position="300"/>
    </location>
</feature>
<evidence type="ECO:0000256" key="5">
    <source>
        <dbReference type="SAM" id="Phobius"/>
    </source>
</evidence>
<feature type="transmembrane region" description="Helical" evidence="5">
    <location>
        <begin position="150"/>
        <end position="169"/>
    </location>
</feature>
<feature type="transmembrane region" description="Helical" evidence="5">
    <location>
        <begin position="228"/>
        <end position="244"/>
    </location>
</feature>
<dbReference type="InterPro" id="IPR010389">
    <property type="entry name" value="Urate_ox_N"/>
</dbReference>
<organism evidence="7 8">
    <name type="scientific">Chelatococcus caeni</name>
    <dbReference type="NCBI Taxonomy" id="1348468"/>
    <lineage>
        <taxon>Bacteria</taxon>
        <taxon>Pseudomonadati</taxon>
        <taxon>Pseudomonadota</taxon>
        <taxon>Alphaproteobacteria</taxon>
        <taxon>Hyphomicrobiales</taxon>
        <taxon>Chelatococcaceae</taxon>
        <taxon>Chelatococcus</taxon>
    </lineage>
</organism>
<dbReference type="Pfam" id="PF06181">
    <property type="entry name" value="Urate_ox_N"/>
    <property type="match status" value="1"/>
</dbReference>
<dbReference type="InterPro" id="IPR036909">
    <property type="entry name" value="Cyt_c-like_dom_sf"/>
</dbReference>
<dbReference type="AlphaFoldDB" id="A0A840C3R4"/>
<keyword evidence="1 4" id="KW-0349">Heme</keyword>
<keyword evidence="5" id="KW-0472">Membrane</keyword>
<feature type="transmembrane region" description="Helical" evidence="5">
    <location>
        <begin position="115"/>
        <end position="138"/>
    </location>
</feature>
<keyword evidence="2 4" id="KW-0479">Metal-binding</keyword>